<evidence type="ECO:0000256" key="8">
    <source>
        <dbReference type="ARBA" id="ARBA00023288"/>
    </source>
</evidence>
<evidence type="ECO:0000256" key="5">
    <source>
        <dbReference type="ARBA" id="ARBA00023136"/>
    </source>
</evidence>
<keyword evidence="3" id="KW-0336">GPI-anchor</keyword>
<protein>
    <recommendedName>
        <fullName evidence="11">Phytocyanin domain-containing protein</fullName>
    </recommendedName>
</protein>
<dbReference type="InterPro" id="IPR003245">
    <property type="entry name" value="Phytocyanin_dom"/>
</dbReference>
<proteinExistence type="inferred from homology"/>
<keyword evidence="2" id="KW-1003">Cell membrane</keyword>
<feature type="signal peptide" evidence="10">
    <location>
        <begin position="1"/>
        <end position="21"/>
    </location>
</feature>
<dbReference type="GO" id="GO:0005886">
    <property type="term" value="C:plasma membrane"/>
    <property type="evidence" value="ECO:0007669"/>
    <property type="project" value="UniProtKB-SubCell"/>
</dbReference>
<dbReference type="Pfam" id="PF02298">
    <property type="entry name" value="Cu_bind_like"/>
    <property type="match status" value="1"/>
</dbReference>
<dbReference type="SUPFAM" id="SSF49503">
    <property type="entry name" value="Cupredoxins"/>
    <property type="match status" value="1"/>
</dbReference>
<comment type="similarity">
    <text evidence="9">Belongs to the early nodulin-like (ENODL) family.</text>
</comment>
<evidence type="ECO:0000256" key="10">
    <source>
        <dbReference type="SAM" id="SignalP"/>
    </source>
</evidence>
<feature type="domain" description="Phytocyanin" evidence="11">
    <location>
        <begin position="22"/>
        <end position="126"/>
    </location>
</feature>
<evidence type="ECO:0000256" key="4">
    <source>
        <dbReference type="ARBA" id="ARBA00022729"/>
    </source>
</evidence>
<dbReference type="InterPro" id="IPR039391">
    <property type="entry name" value="Phytocyanin-like"/>
</dbReference>
<dbReference type="Gene3D" id="2.60.40.420">
    <property type="entry name" value="Cupredoxins - blue copper proteins"/>
    <property type="match status" value="1"/>
</dbReference>
<evidence type="ECO:0000256" key="9">
    <source>
        <dbReference type="ARBA" id="ARBA00035011"/>
    </source>
</evidence>
<evidence type="ECO:0000256" key="1">
    <source>
        <dbReference type="ARBA" id="ARBA00004609"/>
    </source>
</evidence>
<accession>A0AAN9PVZ3</accession>
<evidence type="ECO:0000313" key="13">
    <source>
        <dbReference type="Proteomes" id="UP001359559"/>
    </source>
</evidence>
<gene>
    <name evidence="12" type="ORF">RJT34_10385</name>
</gene>
<evidence type="ECO:0000256" key="2">
    <source>
        <dbReference type="ARBA" id="ARBA00022475"/>
    </source>
</evidence>
<evidence type="ECO:0000256" key="6">
    <source>
        <dbReference type="ARBA" id="ARBA00023157"/>
    </source>
</evidence>
<keyword evidence="5" id="KW-0472">Membrane</keyword>
<dbReference type="GO" id="GO:0098552">
    <property type="term" value="C:side of membrane"/>
    <property type="evidence" value="ECO:0007669"/>
    <property type="project" value="UniProtKB-KW"/>
</dbReference>
<feature type="chain" id="PRO_5042944942" description="Phytocyanin domain-containing protein" evidence="10">
    <location>
        <begin position="22"/>
        <end position="279"/>
    </location>
</feature>
<keyword evidence="7" id="KW-0325">Glycoprotein</keyword>
<dbReference type="PANTHER" id="PTHR33021:SF197">
    <property type="entry name" value="EARLY NODULIN-LIKE PROTEIN 13"/>
    <property type="match status" value="1"/>
</dbReference>
<dbReference type="CDD" id="cd11019">
    <property type="entry name" value="OsENODL1_like"/>
    <property type="match status" value="1"/>
</dbReference>
<comment type="subcellular location">
    <subcellularLocation>
        <location evidence="1">Cell membrane</location>
        <topology evidence="1">Lipid-anchor</topology>
        <topology evidence="1">GPI-anchor</topology>
    </subcellularLocation>
</comment>
<keyword evidence="6" id="KW-1015">Disulfide bond</keyword>
<sequence length="279" mass="30998">MAGCSRTSLLLLFLLFGLSAAKELLVGGKIDAWKIPSSESDSLNQWAEKSRFRVGDHLVWKYESGKDSVLEVTREGYANCNTSDPIKEFSDGNTKVQLDRPGPFYFISGVKGHCEKGQKVIVVVISPRHNNRYTAISPAPSPAEFVEGPAVAPSPTSSAIALQSCLGGILAIYVGFFMNLQMLTRIFLELRRNPAITKDRIGKKLEEMVMNLLEKWMEIGLSSEWYSWLLGGRLEAGVFDRDRSCWSTAGNKTAWSEKLGLHQSNRVFTRDSKGEDLSL</sequence>
<dbReference type="InterPro" id="IPR041846">
    <property type="entry name" value="ENL_dom"/>
</dbReference>
<dbReference type="FunFam" id="2.60.40.420:FF:000069">
    <property type="entry name" value="Early nodulin-like protein 1"/>
    <property type="match status" value="1"/>
</dbReference>
<name>A0AAN9PVZ3_CLITE</name>
<evidence type="ECO:0000256" key="7">
    <source>
        <dbReference type="ARBA" id="ARBA00023180"/>
    </source>
</evidence>
<keyword evidence="8" id="KW-0449">Lipoprotein</keyword>
<dbReference type="EMBL" id="JAYKXN010000002">
    <property type="protein sequence ID" value="KAK7311914.1"/>
    <property type="molecule type" value="Genomic_DNA"/>
</dbReference>
<dbReference type="GO" id="GO:0009055">
    <property type="term" value="F:electron transfer activity"/>
    <property type="evidence" value="ECO:0007669"/>
    <property type="project" value="InterPro"/>
</dbReference>
<organism evidence="12 13">
    <name type="scientific">Clitoria ternatea</name>
    <name type="common">Butterfly pea</name>
    <dbReference type="NCBI Taxonomy" id="43366"/>
    <lineage>
        <taxon>Eukaryota</taxon>
        <taxon>Viridiplantae</taxon>
        <taxon>Streptophyta</taxon>
        <taxon>Embryophyta</taxon>
        <taxon>Tracheophyta</taxon>
        <taxon>Spermatophyta</taxon>
        <taxon>Magnoliopsida</taxon>
        <taxon>eudicotyledons</taxon>
        <taxon>Gunneridae</taxon>
        <taxon>Pentapetalae</taxon>
        <taxon>rosids</taxon>
        <taxon>fabids</taxon>
        <taxon>Fabales</taxon>
        <taxon>Fabaceae</taxon>
        <taxon>Papilionoideae</taxon>
        <taxon>50 kb inversion clade</taxon>
        <taxon>NPAAA clade</taxon>
        <taxon>indigoferoid/millettioid clade</taxon>
        <taxon>Phaseoleae</taxon>
        <taxon>Clitoria</taxon>
    </lineage>
</organism>
<comment type="caution">
    <text evidence="12">The sequence shown here is derived from an EMBL/GenBank/DDBJ whole genome shotgun (WGS) entry which is preliminary data.</text>
</comment>
<reference evidence="12 13" key="1">
    <citation type="submission" date="2024-01" db="EMBL/GenBank/DDBJ databases">
        <title>The genomes of 5 underutilized Papilionoideae crops provide insights into root nodulation and disease resistance.</title>
        <authorList>
            <person name="Yuan L."/>
        </authorList>
    </citation>
    <scope>NUCLEOTIDE SEQUENCE [LARGE SCALE GENOMIC DNA]</scope>
    <source>
        <strain evidence="12">LY-2023</strain>
        <tissue evidence="12">Leaf</tissue>
    </source>
</reference>
<dbReference type="PROSITE" id="PS51485">
    <property type="entry name" value="PHYTOCYANIN"/>
    <property type="match status" value="1"/>
</dbReference>
<keyword evidence="13" id="KW-1185">Reference proteome</keyword>
<dbReference type="AlphaFoldDB" id="A0AAN9PVZ3"/>
<dbReference type="Proteomes" id="UP001359559">
    <property type="component" value="Unassembled WGS sequence"/>
</dbReference>
<evidence type="ECO:0000313" key="12">
    <source>
        <dbReference type="EMBL" id="KAK7311914.1"/>
    </source>
</evidence>
<evidence type="ECO:0000259" key="11">
    <source>
        <dbReference type="PROSITE" id="PS51485"/>
    </source>
</evidence>
<dbReference type="InterPro" id="IPR008972">
    <property type="entry name" value="Cupredoxin"/>
</dbReference>
<evidence type="ECO:0000256" key="3">
    <source>
        <dbReference type="ARBA" id="ARBA00022622"/>
    </source>
</evidence>
<keyword evidence="4 10" id="KW-0732">Signal</keyword>
<dbReference type="PANTHER" id="PTHR33021">
    <property type="entry name" value="BLUE COPPER PROTEIN"/>
    <property type="match status" value="1"/>
</dbReference>